<gene>
    <name evidence="2" type="ORF">GCM10009533_58720</name>
</gene>
<evidence type="ECO:0000313" key="3">
    <source>
        <dbReference type="Proteomes" id="UP001500729"/>
    </source>
</evidence>
<feature type="region of interest" description="Disordered" evidence="1">
    <location>
        <begin position="1"/>
        <end position="40"/>
    </location>
</feature>
<comment type="caution">
    <text evidence="2">The sequence shown here is derived from an EMBL/GenBank/DDBJ whole genome shotgun (WGS) entry which is preliminary data.</text>
</comment>
<evidence type="ECO:0000256" key="1">
    <source>
        <dbReference type="SAM" id="MobiDB-lite"/>
    </source>
</evidence>
<name>A0ABN1DUQ4_SACER</name>
<dbReference type="EMBL" id="BAAAGS010000057">
    <property type="protein sequence ID" value="GAA0552773.1"/>
    <property type="molecule type" value="Genomic_DNA"/>
</dbReference>
<proteinExistence type="predicted"/>
<sequence>MERSDSPSAAPPQHLLPAELAPRPRDPLSPERRVPVTTEIDEFDESHLIRGYD</sequence>
<feature type="compositionally biased region" description="Basic and acidic residues" evidence="1">
    <location>
        <begin position="22"/>
        <end position="34"/>
    </location>
</feature>
<reference evidence="2 3" key="1">
    <citation type="journal article" date="2019" name="Int. J. Syst. Evol. Microbiol.">
        <title>The Global Catalogue of Microorganisms (GCM) 10K type strain sequencing project: providing services to taxonomists for standard genome sequencing and annotation.</title>
        <authorList>
            <consortium name="The Broad Institute Genomics Platform"/>
            <consortium name="The Broad Institute Genome Sequencing Center for Infectious Disease"/>
            <person name="Wu L."/>
            <person name="Ma J."/>
        </authorList>
    </citation>
    <scope>NUCLEOTIDE SEQUENCE [LARGE SCALE GENOMIC DNA]</scope>
    <source>
        <strain evidence="2 3">JCM 10303</strain>
    </source>
</reference>
<protein>
    <submittedName>
        <fullName evidence="2">Uncharacterized protein</fullName>
    </submittedName>
</protein>
<accession>A0ABN1DUQ4</accession>
<keyword evidence="3" id="KW-1185">Reference proteome</keyword>
<dbReference type="RefSeq" id="WP_193755463.1">
    <property type="nucleotide sequence ID" value="NZ_BAAAGS010000057.1"/>
</dbReference>
<organism evidence="2 3">
    <name type="scientific">Saccharopolyspora erythraea</name>
    <name type="common">Streptomyces erythraeus</name>
    <dbReference type="NCBI Taxonomy" id="1836"/>
    <lineage>
        <taxon>Bacteria</taxon>
        <taxon>Bacillati</taxon>
        <taxon>Actinomycetota</taxon>
        <taxon>Actinomycetes</taxon>
        <taxon>Pseudonocardiales</taxon>
        <taxon>Pseudonocardiaceae</taxon>
        <taxon>Saccharopolyspora</taxon>
    </lineage>
</organism>
<dbReference type="Proteomes" id="UP001500729">
    <property type="component" value="Unassembled WGS sequence"/>
</dbReference>
<evidence type="ECO:0000313" key="2">
    <source>
        <dbReference type="EMBL" id="GAA0552773.1"/>
    </source>
</evidence>